<organism evidence="1 2">
    <name type="scientific">Paraburkholderia piptadeniae</name>
    <dbReference type="NCBI Taxonomy" id="1701573"/>
    <lineage>
        <taxon>Bacteria</taxon>
        <taxon>Pseudomonadati</taxon>
        <taxon>Pseudomonadota</taxon>
        <taxon>Betaproteobacteria</taxon>
        <taxon>Burkholderiales</taxon>
        <taxon>Burkholderiaceae</taxon>
        <taxon>Paraburkholderia</taxon>
    </lineage>
</organism>
<protein>
    <submittedName>
        <fullName evidence="1">Uncharacterized protein</fullName>
    </submittedName>
</protein>
<proteinExistence type="predicted"/>
<sequence length="103" mass="11343">MFVCDAGVLRFALLIAGIRVAPTGARSRLCGAALDFFAAAAKKVRKESGLTPPALDVYHRLSTSPYFARQLSGPCPLRTHRLNISPASPHDSYPYLTFRRPLW</sequence>
<dbReference type="Proteomes" id="UP000195569">
    <property type="component" value="Unassembled WGS sequence"/>
</dbReference>
<dbReference type="EMBL" id="CYGY02000075">
    <property type="protein sequence ID" value="SIT50217.1"/>
    <property type="molecule type" value="Genomic_DNA"/>
</dbReference>
<keyword evidence="2" id="KW-1185">Reference proteome</keyword>
<dbReference type="AlphaFoldDB" id="A0A1N7STE4"/>
<accession>A0A1N7STE4</accession>
<gene>
    <name evidence="1" type="ORF">BN2476_750160</name>
</gene>
<name>A0A1N7STE4_9BURK</name>
<reference evidence="1" key="1">
    <citation type="submission" date="2016-12" db="EMBL/GenBank/DDBJ databases">
        <authorList>
            <person name="Moulin L."/>
        </authorList>
    </citation>
    <scope>NUCLEOTIDE SEQUENCE [LARGE SCALE GENOMIC DNA]</scope>
    <source>
        <strain evidence="1">STM 7183</strain>
    </source>
</reference>
<evidence type="ECO:0000313" key="2">
    <source>
        <dbReference type="Proteomes" id="UP000195569"/>
    </source>
</evidence>
<comment type="caution">
    <text evidence="1">The sequence shown here is derived from an EMBL/GenBank/DDBJ whole genome shotgun (WGS) entry which is preliminary data.</text>
</comment>
<evidence type="ECO:0000313" key="1">
    <source>
        <dbReference type="EMBL" id="SIT50217.1"/>
    </source>
</evidence>